<dbReference type="Proteomes" id="UP001595851">
    <property type="component" value="Unassembled WGS sequence"/>
</dbReference>
<accession>A0ABV8G0B3</accession>
<keyword evidence="2" id="KW-1185">Reference proteome</keyword>
<protein>
    <submittedName>
        <fullName evidence="1">Uncharacterized protein</fullName>
    </submittedName>
</protein>
<dbReference type="EMBL" id="JBHSBI010000001">
    <property type="protein sequence ID" value="MFC4005966.1"/>
    <property type="molecule type" value="Genomic_DNA"/>
</dbReference>
<sequence>MTHFWPGNDRAAARKEFGGEVLAAEEGLTVTLGVGYPSDRTAALP</sequence>
<reference evidence="2" key="1">
    <citation type="journal article" date="2019" name="Int. J. Syst. Evol. Microbiol.">
        <title>The Global Catalogue of Microorganisms (GCM) 10K type strain sequencing project: providing services to taxonomists for standard genome sequencing and annotation.</title>
        <authorList>
            <consortium name="The Broad Institute Genomics Platform"/>
            <consortium name="The Broad Institute Genome Sequencing Center for Infectious Disease"/>
            <person name="Wu L."/>
            <person name="Ma J."/>
        </authorList>
    </citation>
    <scope>NUCLEOTIDE SEQUENCE [LARGE SCALE GENOMIC DNA]</scope>
    <source>
        <strain evidence="2">TBRC 1276</strain>
    </source>
</reference>
<gene>
    <name evidence="1" type="ORF">ACFOY2_01940</name>
</gene>
<evidence type="ECO:0000313" key="1">
    <source>
        <dbReference type="EMBL" id="MFC4005966.1"/>
    </source>
</evidence>
<proteinExistence type="predicted"/>
<evidence type="ECO:0000313" key="2">
    <source>
        <dbReference type="Proteomes" id="UP001595851"/>
    </source>
</evidence>
<dbReference type="RefSeq" id="WP_379526132.1">
    <property type="nucleotide sequence ID" value="NZ_JBHSBI010000001.1"/>
</dbReference>
<comment type="caution">
    <text evidence="1">The sequence shown here is derived from an EMBL/GenBank/DDBJ whole genome shotgun (WGS) entry which is preliminary data.</text>
</comment>
<organism evidence="1 2">
    <name type="scientific">Nonomuraea purpurea</name>
    <dbReference type="NCBI Taxonomy" id="1849276"/>
    <lineage>
        <taxon>Bacteria</taxon>
        <taxon>Bacillati</taxon>
        <taxon>Actinomycetota</taxon>
        <taxon>Actinomycetes</taxon>
        <taxon>Streptosporangiales</taxon>
        <taxon>Streptosporangiaceae</taxon>
        <taxon>Nonomuraea</taxon>
    </lineage>
</organism>
<name>A0ABV8G0B3_9ACTN</name>